<protein>
    <submittedName>
        <fullName evidence="1">Uncharacterized protein</fullName>
    </submittedName>
</protein>
<dbReference type="AlphaFoldDB" id="A0A8C0IKR1"/>
<evidence type="ECO:0000313" key="1">
    <source>
        <dbReference type="Ensembl" id="ENSCABP00000003353.1"/>
    </source>
</evidence>
<name>A0A8C0IKR1_CHEAB</name>
<keyword evidence="2" id="KW-1185">Reference proteome</keyword>
<reference evidence="1" key="1">
    <citation type="submission" date="2025-08" db="UniProtKB">
        <authorList>
            <consortium name="Ensembl"/>
        </authorList>
    </citation>
    <scope>IDENTIFICATION</scope>
</reference>
<dbReference type="Ensembl" id="ENSCABT00000003645.1">
    <property type="protein sequence ID" value="ENSCABP00000003353.1"/>
    <property type="gene ID" value="ENSCABG00000002557.1"/>
</dbReference>
<proteinExistence type="predicted"/>
<organism evidence="1 2">
    <name type="scientific">Chelonoidis abingdonii</name>
    <name type="common">Abingdon island giant tortoise</name>
    <name type="synonym">Testudo abingdonii</name>
    <dbReference type="NCBI Taxonomy" id="106734"/>
    <lineage>
        <taxon>Eukaryota</taxon>
        <taxon>Metazoa</taxon>
        <taxon>Chordata</taxon>
        <taxon>Craniata</taxon>
        <taxon>Vertebrata</taxon>
        <taxon>Euteleostomi</taxon>
        <taxon>Archelosauria</taxon>
        <taxon>Testudinata</taxon>
        <taxon>Testudines</taxon>
        <taxon>Cryptodira</taxon>
        <taxon>Durocryptodira</taxon>
        <taxon>Testudinoidea</taxon>
        <taxon>Testudinidae</taxon>
        <taxon>Chelonoidis</taxon>
    </lineage>
</organism>
<dbReference type="Proteomes" id="UP000694404">
    <property type="component" value="Unplaced"/>
</dbReference>
<reference evidence="1" key="2">
    <citation type="submission" date="2025-09" db="UniProtKB">
        <authorList>
            <consortium name="Ensembl"/>
        </authorList>
    </citation>
    <scope>IDENTIFICATION</scope>
</reference>
<sequence length="88" mass="9636">HHRYSAMTAVLLLSSRSVDLPGPLECRSIRMTAVRLACQDSSSSCEAVTTQCYGQHNGHVLHEKTWQEHGPLPLSEGHPSLALCIATR</sequence>
<accession>A0A8C0IKR1</accession>
<evidence type="ECO:0000313" key="2">
    <source>
        <dbReference type="Proteomes" id="UP000694404"/>
    </source>
</evidence>